<evidence type="ECO:0000256" key="2">
    <source>
        <dbReference type="ARBA" id="ARBA00001946"/>
    </source>
</evidence>
<dbReference type="GO" id="GO:0016818">
    <property type="term" value="F:hydrolase activity, acting on acid anhydrides, in phosphorus-containing anhydrides"/>
    <property type="evidence" value="ECO:0007669"/>
    <property type="project" value="InterPro"/>
</dbReference>
<dbReference type="InterPro" id="IPR000086">
    <property type="entry name" value="NUDIX_hydrolase_dom"/>
</dbReference>
<keyword evidence="5" id="KW-0378">Hydrolase</keyword>
<evidence type="ECO:0000313" key="9">
    <source>
        <dbReference type="EnsemblMetazoa" id="AFUN008797-PA"/>
    </source>
</evidence>
<dbReference type="STRING" id="62324.A0A182RRA2"/>
<comment type="similarity">
    <text evidence="3">Belongs to the Nudix hydrolase family.</text>
</comment>
<evidence type="ECO:0000256" key="3">
    <source>
        <dbReference type="ARBA" id="ARBA00005582"/>
    </source>
</evidence>
<feature type="domain" description="Nudix hydrolase" evidence="8">
    <location>
        <begin position="8"/>
        <end position="241"/>
    </location>
</feature>
<name>A0A182RRA2_ANOFN</name>
<evidence type="ECO:0000259" key="8">
    <source>
        <dbReference type="PROSITE" id="PS51462"/>
    </source>
</evidence>
<dbReference type="InterPro" id="IPR015797">
    <property type="entry name" value="NUDIX_hydrolase-like_dom_sf"/>
</dbReference>
<evidence type="ECO:0000256" key="7">
    <source>
        <dbReference type="ARBA" id="ARBA00023211"/>
    </source>
</evidence>
<dbReference type="PROSITE" id="PS51462">
    <property type="entry name" value="NUDIX"/>
    <property type="match status" value="1"/>
</dbReference>
<reference evidence="9" key="1">
    <citation type="submission" date="2020-05" db="UniProtKB">
        <authorList>
            <consortium name="EnsemblMetazoa"/>
        </authorList>
    </citation>
    <scope>IDENTIFICATION</scope>
    <source>
        <strain evidence="9">FUMOZ</strain>
    </source>
</reference>
<keyword evidence="4" id="KW-0479">Metal-binding</keyword>
<evidence type="ECO:0000256" key="6">
    <source>
        <dbReference type="ARBA" id="ARBA00022842"/>
    </source>
</evidence>
<sequence>MRRFAKFWRESASLIVLARDGSKSRADVINCNYKVLVLERPARTSFMPNAVVFPGGAFDKQDSAFAWNTLLPATKTKPLTKVSGPRSFIFDSDSPQQLDRNISLRLCAIRETFEELGILLAKRFDESNRTGYGTVVKCDLPDIICWQKNIHEGLEQFRQLCDRMKIVPDVLNLYEWSTWITPTILHKKRFETVFYLIALDTLPNVLPESTEVKQYFWDTPRNLLEAHDADRIWLSPPQAYELKRLSYLEDIDQVVEFARTKRFAKGTTPLCPVAFTASDGVVLALPGDSLYPANYDFVTEHSNAKQYVHQTMEELRQNASLLHRLELVGKLHAKGFYQNQPALDEHLHLMGNNGQLVK</sequence>
<dbReference type="PANTHER" id="PTHR12318">
    <property type="entry name" value="TESTOSTERONE-REGULATED PROTEIN RP2"/>
    <property type="match status" value="1"/>
</dbReference>
<comment type="cofactor">
    <cofactor evidence="2">
        <name>Mg(2+)</name>
        <dbReference type="ChEBI" id="CHEBI:18420"/>
    </cofactor>
</comment>
<dbReference type="GO" id="GO:0005739">
    <property type="term" value="C:mitochondrion"/>
    <property type="evidence" value="ECO:0007669"/>
    <property type="project" value="TreeGrafter"/>
</dbReference>
<dbReference type="EnsemblMetazoa" id="AFUN008797-RA">
    <property type="protein sequence ID" value="AFUN008797-PA"/>
    <property type="gene ID" value="AFUN008797"/>
</dbReference>
<dbReference type="VEuPathDB" id="VectorBase:AFUN008797"/>
<dbReference type="AlphaFoldDB" id="A0A182RRA2"/>
<dbReference type="InterPro" id="IPR039121">
    <property type="entry name" value="NUDT19"/>
</dbReference>
<dbReference type="GO" id="GO:0046872">
    <property type="term" value="F:metal ion binding"/>
    <property type="evidence" value="ECO:0007669"/>
    <property type="project" value="UniProtKB-KW"/>
</dbReference>
<evidence type="ECO:0000256" key="5">
    <source>
        <dbReference type="ARBA" id="ARBA00022801"/>
    </source>
</evidence>
<comment type="cofactor">
    <cofactor evidence="1">
        <name>Mn(2+)</name>
        <dbReference type="ChEBI" id="CHEBI:29035"/>
    </cofactor>
</comment>
<dbReference type="PANTHER" id="PTHR12318:SF0">
    <property type="entry name" value="ACYL-COENZYME A DIPHOSPHATASE NUDT19"/>
    <property type="match status" value="1"/>
</dbReference>
<dbReference type="SUPFAM" id="SSF55811">
    <property type="entry name" value="Nudix"/>
    <property type="match status" value="1"/>
</dbReference>
<dbReference type="Gene3D" id="3.90.79.10">
    <property type="entry name" value="Nucleoside Triphosphate Pyrophosphohydrolase"/>
    <property type="match status" value="1"/>
</dbReference>
<accession>A0A182RRA2</accession>
<evidence type="ECO:0000256" key="1">
    <source>
        <dbReference type="ARBA" id="ARBA00001936"/>
    </source>
</evidence>
<dbReference type="CDD" id="cd18870">
    <property type="entry name" value="NUDIX_AcylCoAdiphos_Nudt19"/>
    <property type="match status" value="1"/>
</dbReference>
<dbReference type="VEuPathDB" id="VectorBase:AFUN2_007112"/>
<keyword evidence="6" id="KW-0460">Magnesium</keyword>
<organism evidence="9">
    <name type="scientific">Anopheles funestus</name>
    <name type="common">African malaria mosquito</name>
    <dbReference type="NCBI Taxonomy" id="62324"/>
    <lineage>
        <taxon>Eukaryota</taxon>
        <taxon>Metazoa</taxon>
        <taxon>Ecdysozoa</taxon>
        <taxon>Arthropoda</taxon>
        <taxon>Hexapoda</taxon>
        <taxon>Insecta</taxon>
        <taxon>Pterygota</taxon>
        <taxon>Neoptera</taxon>
        <taxon>Endopterygota</taxon>
        <taxon>Diptera</taxon>
        <taxon>Nematocera</taxon>
        <taxon>Culicoidea</taxon>
        <taxon>Culicidae</taxon>
        <taxon>Anophelinae</taxon>
        <taxon>Anopheles</taxon>
    </lineage>
</organism>
<protein>
    <recommendedName>
        <fullName evidence="8">Nudix hydrolase domain-containing protein</fullName>
    </recommendedName>
</protein>
<proteinExistence type="inferred from homology"/>
<keyword evidence="7" id="KW-0464">Manganese</keyword>
<evidence type="ECO:0000256" key="4">
    <source>
        <dbReference type="ARBA" id="ARBA00022723"/>
    </source>
</evidence>